<feature type="transmembrane region" description="Helical" evidence="12">
    <location>
        <begin position="76"/>
        <end position="97"/>
    </location>
</feature>
<keyword evidence="4" id="KW-0479">Metal-binding</keyword>
<keyword evidence="3 12" id="KW-0812">Transmembrane</keyword>
<evidence type="ECO:0000256" key="3">
    <source>
        <dbReference type="ARBA" id="ARBA00022692"/>
    </source>
</evidence>
<gene>
    <name evidence="13" type="primary">COX15</name>
</gene>
<evidence type="ECO:0000256" key="4">
    <source>
        <dbReference type="ARBA" id="ARBA00022723"/>
    </source>
</evidence>
<dbReference type="InterPro" id="IPR003780">
    <property type="entry name" value="COX15/CtaA_fam"/>
</dbReference>
<organism evidence="13">
    <name type="scientific">Halisarca dujardinii</name>
    <name type="common">Dujardin's slime sponge</name>
    <dbReference type="NCBI Taxonomy" id="2583056"/>
    <lineage>
        <taxon>Eukaryota</taxon>
        <taxon>Metazoa</taxon>
        <taxon>Porifera</taxon>
        <taxon>Demospongiae</taxon>
        <taxon>Verongimorpha</taxon>
        <taxon>Chondrillida</taxon>
        <taxon>Halisarcidae</taxon>
        <taxon>Halisarca</taxon>
    </lineage>
</organism>
<accession>A0A5J6YHP0</accession>
<dbReference type="GO" id="GO:0120547">
    <property type="term" value="F:heme A synthase activity"/>
    <property type="evidence" value="ECO:0007669"/>
    <property type="project" value="UniProtKB-EC"/>
</dbReference>
<comment type="catalytic activity">
    <reaction evidence="11">
        <text>Fe(II)-heme o + 2 A + H2O = Fe(II)-heme a + 2 AH2</text>
        <dbReference type="Rhea" id="RHEA:63388"/>
        <dbReference type="ChEBI" id="CHEBI:13193"/>
        <dbReference type="ChEBI" id="CHEBI:15377"/>
        <dbReference type="ChEBI" id="CHEBI:17499"/>
        <dbReference type="ChEBI" id="CHEBI:60530"/>
        <dbReference type="ChEBI" id="CHEBI:61715"/>
        <dbReference type="EC" id="1.17.99.9"/>
    </reaction>
    <physiologicalReaction direction="left-to-right" evidence="11">
        <dbReference type="Rhea" id="RHEA:63389"/>
    </physiologicalReaction>
</comment>
<dbReference type="GO" id="GO:0046872">
    <property type="term" value="F:metal ion binding"/>
    <property type="evidence" value="ECO:0007669"/>
    <property type="project" value="UniProtKB-KW"/>
</dbReference>
<sequence>MAAACLLARKIPQSCLLQLPRSAFSWGPGPSTCRAARDCWRTIHAGLGGTCWRAGWRGASVRRFASQTKVARQRKIMGVWLLGCCGMVAGAVLIGGVTRLTESGLSMTDWHLIKGMKPPRSQEEWEEEFAKYQQYPEYQYVHRDLTLEEFKRIFFMEYLHRMWGRLIGVAFFVPAGVFAVKGWITPGLRSRVVFLGGLLMFQGLLGWYMVKSGLEDKPQSMDIPRVSPYRLAAHLGTALLFHSAMFYTALGLCQTPKQQGKTLKLLRVKGLAHGMTALVFFTALSGAFVAGLDAGLVYNSFPKFADRWVPDDMWAMSPKWKNLFENPTAVQFNHRVLGMCTGTFILGTWALARGAGLAGRSRFLMNGLAAMSVLQATLGVCTLLYFVPTPLAASHQSGSLVLLTLALWLMHELKAVR</sequence>
<keyword evidence="5 12" id="KW-1133">Transmembrane helix</keyword>
<keyword evidence="9 12" id="KW-0472">Membrane</keyword>
<keyword evidence="8" id="KW-0350">Heme biosynthesis</keyword>
<dbReference type="Pfam" id="PF02628">
    <property type="entry name" value="COX15-CtaA"/>
    <property type="match status" value="1"/>
</dbReference>
<evidence type="ECO:0000256" key="9">
    <source>
        <dbReference type="ARBA" id="ARBA00023136"/>
    </source>
</evidence>
<dbReference type="HAMAP" id="MF_01665">
    <property type="entry name" value="HemeA_synth_type2"/>
    <property type="match status" value="1"/>
</dbReference>
<feature type="transmembrane region" description="Helical" evidence="12">
    <location>
        <begin position="230"/>
        <end position="250"/>
    </location>
</feature>
<dbReference type="GO" id="GO:0016653">
    <property type="term" value="F:oxidoreductase activity, acting on NAD(P)H, heme protein as acceptor"/>
    <property type="evidence" value="ECO:0007669"/>
    <property type="project" value="TreeGrafter"/>
</dbReference>
<dbReference type="PANTHER" id="PTHR23289:SF2">
    <property type="entry name" value="CYTOCHROME C OXIDASE ASSEMBLY PROTEIN COX15 HOMOLOG"/>
    <property type="match status" value="1"/>
</dbReference>
<dbReference type="GO" id="GO:0006784">
    <property type="term" value="P:heme A biosynthetic process"/>
    <property type="evidence" value="ECO:0007669"/>
    <property type="project" value="InterPro"/>
</dbReference>
<keyword evidence="6" id="KW-0560">Oxidoreductase</keyword>
<evidence type="ECO:0000256" key="7">
    <source>
        <dbReference type="ARBA" id="ARBA00023004"/>
    </source>
</evidence>
<evidence type="ECO:0000256" key="6">
    <source>
        <dbReference type="ARBA" id="ARBA00023002"/>
    </source>
</evidence>
<protein>
    <submittedName>
        <fullName evidence="13">Cytochrome c oxidase assembly protein COX15</fullName>
    </submittedName>
</protein>
<dbReference type="PANTHER" id="PTHR23289">
    <property type="entry name" value="CYTOCHROME C OXIDASE ASSEMBLY PROTEIN COX15"/>
    <property type="match status" value="1"/>
</dbReference>
<evidence type="ECO:0000256" key="11">
    <source>
        <dbReference type="ARBA" id="ARBA00048044"/>
    </source>
</evidence>
<evidence type="ECO:0000256" key="5">
    <source>
        <dbReference type="ARBA" id="ARBA00022989"/>
    </source>
</evidence>
<evidence type="ECO:0000256" key="12">
    <source>
        <dbReference type="SAM" id="Phobius"/>
    </source>
</evidence>
<comment type="pathway">
    <text evidence="10">Porphyrin-containing compound metabolism; heme A biosynthesis; heme A from heme O: step 1/1.</text>
</comment>
<proteinExistence type="evidence at transcript level"/>
<evidence type="ECO:0000256" key="8">
    <source>
        <dbReference type="ARBA" id="ARBA00023133"/>
    </source>
</evidence>
<keyword evidence="7" id="KW-0408">Iron</keyword>
<evidence type="ECO:0000313" key="13">
    <source>
        <dbReference type="EMBL" id="QFP40044.1"/>
    </source>
</evidence>
<comment type="subcellular location">
    <subcellularLocation>
        <location evidence="2">Membrane</location>
        <topology evidence="2">Multi-pass membrane protein</topology>
    </subcellularLocation>
</comment>
<dbReference type="InterPro" id="IPR023754">
    <property type="entry name" value="HemeA_Synthase_type2"/>
</dbReference>
<evidence type="ECO:0000256" key="1">
    <source>
        <dbReference type="ARBA" id="ARBA00001970"/>
    </source>
</evidence>
<feature type="transmembrane region" description="Helical" evidence="12">
    <location>
        <begin position="393"/>
        <end position="410"/>
    </location>
</feature>
<reference evidence="13" key="1">
    <citation type="submission" date="2019-03" db="EMBL/GenBank/DDBJ databases">
        <authorList>
            <person name="Finoshin A."/>
            <person name="Adameyko K."/>
            <person name="Georgiev A."/>
            <person name="Kravchuk O."/>
            <person name="Mikhailov V."/>
            <person name="Gusev O."/>
            <person name="Lyupina Y."/>
            <person name="Shagimardanova E."/>
        </authorList>
    </citation>
    <scope>NUCLEOTIDE SEQUENCE</scope>
</reference>
<name>A0A5J6YHP0_HALDU</name>
<feature type="transmembrane region" description="Helical" evidence="12">
    <location>
        <begin position="271"/>
        <end position="292"/>
    </location>
</feature>
<feature type="transmembrane region" description="Helical" evidence="12">
    <location>
        <begin position="363"/>
        <end position="387"/>
    </location>
</feature>
<evidence type="ECO:0000256" key="10">
    <source>
        <dbReference type="ARBA" id="ARBA00044501"/>
    </source>
</evidence>
<evidence type="ECO:0000256" key="2">
    <source>
        <dbReference type="ARBA" id="ARBA00004141"/>
    </source>
</evidence>
<dbReference type="AlphaFoldDB" id="A0A5J6YHP0"/>
<feature type="transmembrane region" description="Helical" evidence="12">
    <location>
        <begin position="192"/>
        <end position="210"/>
    </location>
</feature>
<dbReference type="GO" id="GO:0005743">
    <property type="term" value="C:mitochondrial inner membrane"/>
    <property type="evidence" value="ECO:0007669"/>
    <property type="project" value="TreeGrafter"/>
</dbReference>
<dbReference type="EMBL" id="MK716285">
    <property type="protein sequence ID" value="QFP40044.1"/>
    <property type="molecule type" value="mRNA"/>
</dbReference>
<feature type="transmembrane region" description="Helical" evidence="12">
    <location>
        <begin position="332"/>
        <end position="351"/>
    </location>
</feature>
<feature type="transmembrane region" description="Helical" evidence="12">
    <location>
        <begin position="162"/>
        <end position="180"/>
    </location>
</feature>
<comment type="cofactor">
    <cofactor evidence="1">
        <name>heme b</name>
        <dbReference type="ChEBI" id="CHEBI:60344"/>
    </cofactor>
</comment>